<evidence type="ECO:0000256" key="1">
    <source>
        <dbReference type="ARBA" id="ARBA00004984"/>
    </source>
</evidence>
<evidence type="ECO:0000256" key="8">
    <source>
        <dbReference type="ARBA" id="ARBA00051148"/>
    </source>
</evidence>
<dbReference type="NCBIfam" id="NF006679">
    <property type="entry name" value="PRK09228.1"/>
    <property type="match status" value="1"/>
</dbReference>
<comment type="cofactor">
    <cofactor evidence="9">
        <name>Zn(2+)</name>
        <dbReference type="ChEBI" id="CHEBI:29105"/>
    </cofactor>
    <text evidence="9">Binds 1 zinc ion per subunit.</text>
</comment>
<evidence type="ECO:0000259" key="10">
    <source>
        <dbReference type="Pfam" id="PF01979"/>
    </source>
</evidence>
<dbReference type="EC" id="3.5.4.3" evidence="3 9"/>
<protein>
    <recommendedName>
        <fullName evidence="4 9">Guanine deaminase</fullName>
        <shortName evidence="9">Guanase</shortName>
        <ecNumber evidence="3 9">3.5.4.3</ecNumber>
    </recommendedName>
    <alternativeName>
        <fullName evidence="9">Guanine aminohydrolase</fullName>
    </alternativeName>
</protein>
<evidence type="ECO:0000256" key="7">
    <source>
        <dbReference type="ARBA" id="ARBA00022833"/>
    </source>
</evidence>
<accession>A0A9P0G4Z9</accession>
<dbReference type="InterPro" id="IPR051607">
    <property type="entry name" value="Metallo-dep_hydrolases"/>
</dbReference>
<evidence type="ECO:0000256" key="6">
    <source>
        <dbReference type="ARBA" id="ARBA00022801"/>
    </source>
</evidence>
<dbReference type="Gene3D" id="2.30.40.10">
    <property type="entry name" value="Urease, subunit C, domain 1"/>
    <property type="match status" value="1"/>
</dbReference>
<keyword evidence="7 9" id="KW-0862">Zinc</keyword>
<evidence type="ECO:0000256" key="4">
    <source>
        <dbReference type="ARBA" id="ARBA00014514"/>
    </source>
</evidence>
<dbReference type="NCBIfam" id="TIGR02967">
    <property type="entry name" value="guan_deamin"/>
    <property type="match status" value="1"/>
</dbReference>
<dbReference type="PANTHER" id="PTHR11271:SF6">
    <property type="entry name" value="GUANINE DEAMINASE"/>
    <property type="match status" value="1"/>
</dbReference>
<dbReference type="SUPFAM" id="SSF51556">
    <property type="entry name" value="Metallo-dependent hydrolases"/>
    <property type="match status" value="1"/>
</dbReference>
<dbReference type="AlphaFoldDB" id="A0A9P0G4Z9"/>
<keyword evidence="5 9" id="KW-0479">Metal-binding</keyword>
<dbReference type="GO" id="GO:0006147">
    <property type="term" value="P:guanine catabolic process"/>
    <property type="evidence" value="ECO:0007669"/>
    <property type="project" value="UniProtKB-UniRule"/>
</dbReference>
<reference evidence="11" key="1">
    <citation type="submission" date="2021-12" db="EMBL/GenBank/DDBJ databases">
        <authorList>
            <person name="King R."/>
        </authorList>
    </citation>
    <scope>NUCLEOTIDE SEQUENCE</scope>
</reference>
<dbReference type="Proteomes" id="UP001152759">
    <property type="component" value="Chromosome 4"/>
</dbReference>
<comment type="catalytic activity">
    <reaction evidence="8 9">
        <text>guanine + H2O + H(+) = xanthine + NH4(+)</text>
        <dbReference type="Rhea" id="RHEA:14665"/>
        <dbReference type="ChEBI" id="CHEBI:15377"/>
        <dbReference type="ChEBI" id="CHEBI:15378"/>
        <dbReference type="ChEBI" id="CHEBI:16235"/>
        <dbReference type="ChEBI" id="CHEBI:17712"/>
        <dbReference type="ChEBI" id="CHEBI:28938"/>
        <dbReference type="EC" id="3.5.4.3"/>
    </reaction>
</comment>
<comment type="similarity">
    <text evidence="2 9">Belongs to the metallo-dependent hydrolases superfamily. ATZ/TRZ family.</text>
</comment>
<evidence type="ECO:0000313" key="12">
    <source>
        <dbReference type="Proteomes" id="UP001152759"/>
    </source>
</evidence>
<evidence type="ECO:0000256" key="9">
    <source>
        <dbReference type="RuleBase" id="RU366009"/>
    </source>
</evidence>
<dbReference type="EMBL" id="OU963865">
    <property type="protein sequence ID" value="CAH0770392.1"/>
    <property type="molecule type" value="Genomic_DNA"/>
</dbReference>
<evidence type="ECO:0000256" key="5">
    <source>
        <dbReference type="ARBA" id="ARBA00022723"/>
    </source>
</evidence>
<dbReference type="InterPro" id="IPR011059">
    <property type="entry name" value="Metal-dep_hydrolase_composite"/>
</dbReference>
<evidence type="ECO:0000256" key="3">
    <source>
        <dbReference type="ARBA" id="ARBA00012781"/>
    </source>
</evidence>
<dbReference type="FunFam" id="3.20.20.140:FF:000022">
    <property type="entry name" value="Guanine deaminase"/>
    <property type="match status" value="1"/>
</dbReference>
<organism evidence="11 12">
    <name type="scientific">Bemisia tabaci</name>
    <name type="common">Sweetpotato whitefly</name>
    <name type="synonym">Aleurodes tabaci</name>
    <dbReference type="NCBI Taxonomy" id="7038"/>
    <lineage>
        <taxon>Eukaryota</taxon>
        <taxon>Metazoa</taxon>
        <taxon>Ecdysozoa</taxon>
        <taxon>Arthropoda</taxon>
        <taxon>Hexapoda</taxon>
        <taxon>Insecta</taxon>
        <taxon>Pterygota</taxon>
        <taxon>Neoptera</taxon>
        <taxon>Paraneoptera</taxon>
        <taxon>Hemiptera</taxon>
        <taxon>Sternorrhyncha</taxon>
        <taxon>Aleyrodoidea</taxon>
        <taxon>Aleyrodidae</taxon>
        <taxon>Aleyrodinae</taxon>
        <taxon>Bemisia</taxon>
    </lineage>
</organism>
<dbReference type="Gene3D" id="3.20.20.140">
    <property type="entry name" value="Metal-dependent hydrolases"/>
    <property type="match status" value="1"/>
</dbReference>
<keyword evidence="12" id="KW-1185">Reference proteome</keyword>
<comment type="function">
    <text evidence="9">Catalyzes the hydrolytic deamination of guanine, producing xanthine and ammonia.</text>
</comment>
<sequence>MYFFQSFLEVQVRSLTLNMDIYHGTFIHCENFGEIEVLENTAVVVHENKIVAIDVNIDFEQLLSTYKTSEHKIREIYRLSDQEFLIPGFIDAHIHGPQFENAGLGYDKALLEWLKAYTFPLEKKFEDVNYATPVYEKVVETTLKNGTTTAAYFGTIHSKSCLKLAKIAKMKKQRAFIGKVNMNMNVPDYLTEDTRQSIRDTKQFIKDVISLDDPRIQPIITPRFAVSCDLNMLEQLGAVQKEFNCHVQTHVSENVDEIEFIKQLFPKHANYTDVYKKANLLGEKTILAHGVHLTDEELELIRETNSSVIHCPASNTCLKSGLCNVRRLLNNKIKVGLGTDVAGGYNPTILDAMRRAIDVSNHIFLSNPEYRPLNYKEVFYLATMGGAAALSLGEKIGNFKIGKDFDALLVNMENKLIRDLRPEELFQKFLYLGDDRNIKNVFVAGDKVII</sequence>
<dbReference type="GO" id="GO:0008892">
    <property type="term" value="F:guanine deaminase activity"/>
    <property type="evidence" value="ECO:0007669"/>
    <property type="project" value="UniProtKB-UniRule"/>
</dbReference>
<feature type="domain" description="Amidohydrolase-related" evidence="10">
    <location>
        <begin position="84"/>
        <end position="447"/>
    </location>
</feature>
<evidence type="ECO:0000313" key="11">
    <source>
        <dbReference type="EMBL" id="CAH0770392.1"/>
    </source>
</evidence>
<gene>
    <name evidence="11" type="ORF">BEMITA_LOCUS7259</name>
</gene>
<dbReference type="GO" id="GO:0008270">
    <property type="term" value="F:zinc ion binding"/>
    <property type="evidence" value="ECO:0007669"/>
    <property type="project" value="UniProtKB-UniRule"/>
</dbReference>
<name>A0A9P0G4Z9_BEMTA</name>
<dbReference type="SUPFAM" id="SSF51338">
    <property type="entry name" value="Composite domain of metallo-dependent hydrolases"/>
    <property type="match status" value="1"/>
</dbReference>
<evidence type="ECO:0000256" key="2">
    <source>
        <dbReference type="ARBA" id="ARBA00006745"/>
    </source>
</evidence>
<dbReference type="GO" id="GO:0005829">
    <property type="term" value="C:cytosol"/>
    <property type="evidence" value="ECO:0007669"/>
    <property type="project" value="TreeGrafter"/>
</dbReference>
<dbReference type="InterPro" id="IPR014311">
    <property type="entry name" value="Guanine_deaminase"/>
</dbReference>
<dbReference type="InterPro" id="IPR006680">
    <property type="entry name" value="Amidohydro-rel"/>
</dbReference>
<dbReference type="InterPro" id="IPR032466">
    <property type="entry name" value="Metal_Hydrolase"/>
</dbReference>
<keyword evidence="6 9" id="KW-0378">Hydrolase</keyword>
<dbReference type="PANTHER" id="PTHR11271">
    <property type="entry name" value="GUANINE DEAMINASE"/>
    <property type="match status" value="1"/>
</dbReference>
<dbReference type="Pfam" id="PF01979">
    <property type="entry name" value="Amidohydro_1"/>
    <property type="match status" value="1"/>
</dbReference>
<proteinExistence type="inferred from homology"/>
<comment type="pathway">
    <text evidence="1 9">Purine metabolism; guanine degradation; xanthine from guanine: step 1/1.</text>
</comment>